<evidence type="ECO:0000313" key="4">
    <source>
        <dbReference type="EMBL" id="ALG81157.1"/>
    </source>
</evidence>
<evidence type="ECO:0000313" key="3">
    <source>
        <dbReference type="EMBL" id="AKH96755.1"/>
    </source>
</evidence>
<keyword evidence="6" id="KW-1185">Reference proteome</keyword>
<evidence type="ECO:0000313" key="6">
    <source>
        <dbReference type="Proteomes" id="UP000069906"/>
    </source>
</evidence>
<dbReference type="HOGENOM" id="CLU_049301_11_4_2"/>
<dbReference type="KEGG" id="hsu:HLASF_0245"/>
<sequence length="150" mass="16050">MVYRTRRRSGRMPIRVLVAMDGSEIAKAALEYALDVHADADITVLHVVGQPTAMMGEAVSLAFEDDIETAAEDLAADVFDEARDIAAAHDAEISTEVGWGTPAKEIVSEAEGFDTVVIGSHSGSLADRLFVGNVAEKVFRHSPTPVTVVR</sequence>
<comment type="similarity">
    <text evidence="1">Belongs to the universal stress protein A family.</text>
</comment>
<dbReference type="CDD" id="cd00293">
    <property type="entry name" value="USP-like"/>
    <property type="match status" value="1"/>
</dbReference>
<dbReference type="Gene3D" id="3.40.50.620">
    <property type="entry name" value="HUPs"/>
    <property type="match status" value="1"/>
</dbReference>
<evidence type="ECO:0000313" key="5">
    <source>
        <dbReference type="Proteomes" id="UP000060390"/>
    </source>
</evidence>
<accession>A0A0F7P982</accession>
<dbReference type="PANTHER" id="PTHR46268">
    <property type="entry name" value="STRESS RESPONSE PROTEIN NHAX"/>
    <property type="match status" value="1"/>
</dbReference>
<dbReference type="InterPro" id="IPR006015">
    <property type="entry name" value="Universal_stress_UspA"/>
</dbReference>
<dbReference type="PRINTS" id="PR01438">
    <property type="entry name" value="UNVRSLSTRESS"/>
</dbReference>
<dbReference type="Proteomes" id="UP000060390">
    <property type="component" value="Chromosome"/>
</dbReference>
<gene>
    <name evidence="3" type="primary">uspA3</name>
    <name evidence="4" type="ORF">HLASA_0245</name>
    <name evidence="3" type="ORF">HLASF_0245</name>
</gene>
<dbReference type="Proteomes" id="UP000069906">
    <property type="component" value="Chromosome"/>
</dbReference>
<dbReference type="PATRIC" id="fig|1604004.4.peg.257"/>
<dbReference type="EMBL" id="CP008874">
    <property type="protein sequence ID" value="AKH96755.1"/>
    <property type="molecule type" value="Genomic_DNA"/>
</dbReference>
<evidence type="ECO:0000256" key="1">
    <source>
        <dbReference type="ARBA" id="ARBA00008791"/>
    </source>
</evidence>
<dbReference type="KEGG" id="hsf:HLASA_0245"/>
<dbReference type="InterPro" id="IPR014729">
    <property type="entry name" value="Rossmann-like_a/b/a_fold"/>
</dbReference>
<dbReference type="SUPFAM" id="SSF52402">
    <property type="entry name" value="Adenine nucleotide alpha hydrolases-like"/>
    <property type="match status" value="1"/>
</dbReference>
<reference evidence="3 6" key="1">
    <citation type="journal article" date="2015" name="ISME J.">
        <title>Elemental sulfur and acetate can support life of a novel strictly anaerobic haloarchaeon.</title>
        <authorList>
            <person name="Sorokin D.Y."/>
            <person name="Kublanov I.V."/>
            <person name="Gavrilov S.N."/>
            <person name="Rojo D."/>
            <person name="Roman P."/>
            <person name="Golyshin P.N."/>
            <person name="Slepak V.Z."/>
            <person name="Smedile F."/>
            <person name="Ferrer M."/>
            <person name="Messina E."/>
            <person name="La Cono V."/>
            <person name="Yakimov M.M."/>
        </authorList>
    </citation>
    <scope>NUCLEOTIDE SEQUENCE [LARGE SCALE GENOMIC DNA]</scope>
    <source>
        <strain evidence="3 6">HSR2</strain>
    </source>
</reference>
<dbReference type="Pfam" id="PF00582">
    <property type="entry name" value="Usp"/>
    <property type="match status" value="1"/>
</dbReference>
<reference evidence="4 5" key="3">
    <citation type="journal article" date="2016" name="Stand. Genomic Sci.">
        <title>Complete genome sequence of 'Halanaeroarchaeum sulfurireducens' M27-SA2, a sulfur-reducing and acetate-oxidizing haloarchaeon from the deep-sea hypersaline anoxic lake Medee.</title>
        <authorList>
            <person name="Messina E."/>
            <person name="Sorokin D.Y."/>
            <person name="Kublanov I.V."/>
            <person name="Toshchakov S."/>
            <person name="Lopatina A."/>
            <person name="Arcadi E."/>
            <person name="Smedile F."/>
            <person name="La Spada G."/>
            <person name="La Cono V."/>
            <person name="Yakimov M.M."/>
        </authorList>
    </citation>
    <scope>NUCLEOTIDE SEQUENCE [LARGE SCALE GENOMIC DNA]</scope>
    <source>
        <strain evidence="4 5">M27-SA2</strain>
    </source>
</reference>
<proteinExistence type="inferred from homology"/>
<dbReference type="PANTHER" id="PTHR46268:SF24">
    <property type="entry name" value="UNIVERSAL STRESS PROTEIN"/>
    <property type="match status" value="1"/>
</dbReference>
<dbReference type="AlphaFoldDB" id="A0A0F7P982"/>
<reference evidence="5" key="2">
    <citation type="submission" date="2015-05" db="EMBL/GenBank/DDBJ databases">
        <title>Complete genome sequence of Halanaeroarchaeum sulfurireducens type strain M27-SA2, a sulfate-reducer haloarchaeon from marine anoxic lake Medee.</title>
        <authorList>
            <person name="Messina E."/>
            <person name="Kublanov I.V."/>
            <person name="Toshchakov S."/>
            <person name="Arcadi E."/>
            <person name="La Spada G."/>
            <person name="La Cono V."/>
            <person name="Yakimov M.M."/>
        </authorList>
    </citation>
    <scope>NUCLEOTIDE SEQUENCE [LARGE SCALE GENOMIC DNA]</scope>
    <source>
        <strain evidence="5">M27-SA2</strain>
    </source>
</reference>
<dbReference type="InterPro" id="IPR006016">
    <property type="entry name" value="UspA"/>
</dbReference>
<organism evidence="3 6">
    <name type="scientific">Halanaeroarchaeum sulfurireducens</name>
    <dbReference type="NCBI Taxonomy" id="1604004"/>
    <lineage>
        <taxon>Archaea</taxon>
        <taxon>Methanobacteriati</taxon>
        <taxon>Methanobacteriota</taxon>
        <taxon>Stenosarchaea group</taxon>
        <taxon>Halobacteria</taxon>
        <taxon>Halobacteriales</taxon>
        <taxon>Halobacteriaceae</taxon>
        <taxon>Halanaeroarchaeum</taxon>
    </lineage>
</organism>
<dbReference type="EMBL" id="CP011564">
    <property type="protein sequence ID" value="ALG81157.1"/>
    <property type="molecule type" value="Genomic_DNA"/>
</dbReference>
<feature type="domain" description="UspA" evidence="2">
    <location>
        <begin position="15"/>
        <end position="150"/>
    </location>
</feature>
<protein>
    <submittedName>
        <fullName evidence="3">UspA domain-containing protein</fullName>
    </submittedName>
</protein>
<evidence type="ECO:0000259" key="2">
    <source>
        <dbReference type="Pfam" id="PF00582"/>
    </source>
</evidence>
<name>A0A0F7P982_9EURY</name>